<keyword evidence="1" id="KW-0732">Signal</keyword>
<name>A0A9D9EA69_9SPIR</name>
<protein>
    <submittedName>
        <fullName evidence="3">ABC transporter substrate-binding protein</fullName>
    </submittedName>
</protein>
<dbReference type="InterPro" id="IPR050902">
    <property type="entry name" value="ABC_Transporter_SBP"/>
</dbReference>
<dbReference type="EMBL" id="JADIMU010000046">
    <property type="protein sequence ID" value="MBO8443542.1"/>
    <property type="molecule type" value="Genomic_DNA"/>
</dbReference>
<accession>A0A9D9EA69</accession>
<evidence type="ECO:0000313" key="3">
    <source>
        <dbReference type="EMBL" id="MBO8443542.1"/>
    </source>
</evidence>
<gene>
    <name evidence="3" type="ORF">IAC42_07260</name>
</gene>
<dbReference type="Gene3D" id="1.20.58.2180">
    <property type="match status" value="1"/>
</dbReference>
<comment type="caution">
    <text evidence="3">The sequence shown here is derived from an EMBL/GenBank/DDBJ whole genome shotgun (WGS) entry which is preliminary data.</text>
</comment>
<dbReference type="PANTHER" id="PTHR30535:SF34">
    <property type="entry name" value="MOLYBDATE-BINDING PROTEIN MOLA"/>
    <property type="match status" value="1"/>
</dbReference>
<reference evidence="3" key="1">
    <citation type="submission" date="2020-10" db="EMBL/GenBank/DDBJ databases">
        <authorList>
            <person name="Gilroy R."/>
        </authorList>
    </citation>
    <scope>NUCLEOTIDE SEQUENCE</scope>
    <source>
        <strain evidence="3">11167</strain>
    </source>
</reference>
<evidence type="ECO:0000256" key="1">
    <source>
        <dbReference type="SAM" id="SignalP"/>
    </source>
</evidence>
<feature type="signal peptide" evidence="1">
    <location>
        <begin position="1"/>
        <end position="23"/>
    </location>
</feature>
<dbReference type="SUPFAM" id="SSF53807">
    <property type="entry name" value="Helical backbone' metal receptor"/>
    <property type="match status" value="1"/>
</dbReference>
<dbReference type="PROSITE" id="PS50983">
    <property type="entry name" value="FE_B12_PBP"/>
    <property type="match status" value="1"/>
</dbReference>
<feature type="chain" id="PRO_5038650722" evidence="1">
    <location>
        <begin position="24"/>
        <end position="353"/>
    </location>
</feature>
<evidence type="ECO:0000259" key="2">
    <source>
        <dbReference type="PROSITE" id="PS50983"/>
    </source>
</evidence>
<proteinExistence type="predicted"/>
<dbReference type="PANTHER" id="PTHR30535">
    <property type="entry name" value="VITAMIN B12-BINDING PROTEIN"/>
    <property type="match status" value="1"/>
</dbReference>
<organism evidence="3 4">
    <name type="scientific">Candidatus Aphodenecus pullistercoris</name>
    <dbReference type="NCBI Taxonomy" id="2840669"/>
    <lineage>
        <taxon>Bacteria</taxon>
        <taxon>Pseudomonadati</taxon>
        <taxon>Spirochaetota</taxon>
        <taxon>Spirochaetia</taxon>
        <taxon>Spirochaetales</taxon>
        <taxon>Candidatus Aphodenecus</taxon>
    </lineage>
</organism>
<dbReference type="AlphaFoldDB" id="A0A9D9EA69"/>
<dbReference type="Gene3D" id="3.40.50.1980">
    <property type="entry name" value="Nitrogenase molybdenum iron protein domain"/>
    <property type="match status" value="2"/>
</dbReference>
<dbReference type="InterPro" id="IPR002491">
    <property type="entry name" value="ABC_transptr_periplasmic_BD"/>
</dbReference>
<evidence type="ECO:0000313" key="4">
    <source>
        <dbReference type="Proteomes" id="UP000823633"/>
    </source>
</evidence>
<sequence>MKRIAIMMLVFTMALGTLGAQGAAEVDTNATEETRSFTDDLGRTVEVPSSIDSVAPSGSMAQVILLTFDASLIDGLTTSMDSEEAAYYYSGLKTDIPVLGTFYGKKANLNKEALIVVDPDVVIDIGEIKGSTNEMVSDLDVLQEQIGIPVVFVESYLADTGSTYRRLGELLGDEARGEDLAAYADEVVAYAADIKAELGGQVTFYYSSAVDGLEAIPEGNFHGEVLEAVGGVNVCPATFSSGGNAMSLEQIFIWNPDVIVLGDEDAYKTVTAPSSDWESLDAVKEGRVYLVPELLNNWIDSPPSINRLIGIYWAADMFYDDQAGVDVKAEAERYYSLFYGYELQDTDLAKYGI</sequence>
<feature type="domain" description="Fe/B12 periplasmic-binding" evidence="2">
    <location>
        <begin position="52"/>
        <end position="322"/>
    </location>
</feature>
<reference evidence="3" key="2">
    <citation type="journal article" date="2021" name="PeerJ">
        <title>Extensive microbial diversity within the chicken gut microbiome revealed by metagenomics and culture.</title>
        <authorList>
            <person name="Gilroy R."/>
            <person name="Ravi A."/>
            <person name="Getino M."/>
            <person name="Pursley I."/>
            <person name="Horton D.L."/>
            <person name="Alikhan N.F."/>
            <person name="Baker D."/>
            <person name="Gharbi K."/>
            <person name="Hall N."/>
            <person name="Watson M."/>
            <person name="Adriaenssens E.M."/>
            <person name="Foster-Nyarko E."/>
            <person name="Jarju S."/>
            <person name="Secka A."/>
            <person name="Antonio M."/>
            <person name="Oren A."/>
            <person name="Chaudhuri R.R."/>
            <person name="La Ragione R."/>
            <person name="Hildebrand F."/>
            <person name="Pallen M.J."/>
        </authorList>
    </citation>
    <scope>NUCLEOTIDE SEQUENCE</scope>
    <source>
        <strain evidence="3">11167</strain>
    </source>
</reference>
<dbReference type="Proteomes" id="UP000823633">
    <property type="component" value="Unassembled WGS sequence"/>
</dbReference>
<dbReference type="Pfam" id="PF01497">
    <property type="entry name" value="Peripla_BP_2"/>
    <property type="match status" value="1"/>
</dbReference>